<keyword evidence="1" id="KW-0472">Membrane</keyword>
<dbReference type="SUPFAM" id="SSF54184">
    <property type="entry name" value="Penicillin-binding protein 2x (pbp-2x), c-terminal domain"/>
    <property type="match status" value="1"/>
</dbReference>
<organism evidence="3 4">
    <name type="scientific">Ruminococcus albus</name>
    <dbReference type="NCBI Taxonomy" id="1264"/>
    <lineage>
        <taxon>Bacteria</taxon>
        <taxon>Bacillati</taxon>
        <taxon>Bacillota</taxon>
        <taxon>Clostridia</taxon>
        <taxon>Eubacteriales</taxon>
        <taxon>Oscillospiraceae</taxon>
        <taxon>Ruminococcus</taxon>
    </lineage>
</organism>
<feature type="domain" description="PASTA" evidence="2">
    <location>
        <begin position="270"/>
        <end position="336"/>
    </location>
</feature>
<protein>
    <submittedName>
        <fullName evidence="3">PASTA domain, binds beta-lactams</fullName>
    </submittedName>
</protein>
<dbReference type="AlphaFoldDB" id="A0A1I1DSK0"/>
<dbReference type="Gene3D" id="3.30.10.20">
    <property type="match status" value="3"/>
</dbReference>
<keyword evidence="1" id="KW-0812">Transmembrane</keyword>
<accession>A0A1I1DSK0</accession>
<dbReference type="EMBL" id="FOKQ01000003">
    <property type="protein sequence ID" value="SFB76018.1"/>
    <property type="molecule type" value="Genomic_DNA"/>
</dbReference>
<dbReference type="RefSeq" id="WP_074959824.1">
    <property type="nucleotide sequence ID" value="NZ_FOKQ01000003.1"/>
</dbReference>
<sequence>MMKNRLKNLGDRASEIDAEILKDDFADFGKDAQIPDDARERILSSVMGKAGFKMNNTKGVIKGHKSITGNKTDSNITASNGKLRLYRGGAIAACIAVIAAGAVTSTMLFGKKINTDGSASSKVEKTSANQKTTAEKNDNNVTMPDLIGKNIDSIDQDNLGEVVISFENNPDYDDGIIFWQSPEPGDPINSYDNVILRVCDRNKHDGSVTLPDFVGKEIDQVKMDFSDKLNFDIIEEYNIEYEEGIVFWQSQSAGRSVNEGYTITLKVSKGKQKTLVPDVSDCESEVAESELRAAQFTVVLRSKYDDNVPEGIAIGTEPAAGTEFPIGDMVTLYVSKGPLDNKVKVPNVVGLTKEKAITILKENKLKANVEDMPYEGDKGKVIDMSLEPDRRVERDTEVTIYVSTGVTDPVDLTISMPMPKGLTGKYTVNGIVNGITRYIIPIPDASAVAGGAITMDISGKKTERLKVTLKNEATGESIDYGEFVVNYDKKTAELVGELNKDLQFDKNDLVDLTISIPMPEDLSGKYTVKGMVDGKARYTQKISDAKTVAGGAITMDISGKDTETLTISLTNESTGKSVNYAVFNINYDKKTAELNGAFNKDGLLNTMK</sequence>
<keyword evidence="1" id="KW-1133">Transmembrane helix</keyword>
<evidence type="ECO:0000256" key="1">
    <source>
        <dbReference type="SAM" id="Phobius"/>
    </source>
</evidence>
<dbReference type="InterPro" id="IPR005543">
    <property type="entry name" value="PASTA_dom"/>
</dbReference>
<dbReference type="OrthoDB" id="1815523at2"/>
<dbReference type="CDD" id="cd06577">
    <property type="entry name" value="PASTA_pknB"/>
    <property type="match status" value="4"/>
</dbReference>
<evidence type="ECO:0000313" key="4">
    <source>
        <dbReference type="Proteomes" id="UP000182192"/>
    </source>
</evidence>
<name>A0A1I1DSK0_RUMAL</name>
<feature type="domain" description="PASTA" evidence="2">
    <location>
        <begin position="339"/>
        <end position="404"/>
    </location>
</feature>
<dbReference type="PROSITE" id="PS51178">
    <property type="entry name" value="PASTA"/>
    <property type="match status" value="3"/>
</dbReference>
<feature type="transmembrane region" description="Helical" evidence="1">
    <location>
        <begin position="90"/>
        <end position="110"/>
    </location>
</feature>
<dbReference type="Proteomes" id="UP000182192">
    <property type="component" value="Unassembled WGS sequence"/>
</dbReference>
<evidence type="ECO:0000313" key="3">
    <source>
        <dbReference type="EMBL" id="SFB76018.1"/>
    </source>
</evidence>
<evidence type="ECO:0000259" key="2">
    <source>
        <dbReference type="PROSITE" id="PS51178"/>
    </source>
</evidence>
<dbReference type="SMART" id="SM00740">
    <property type="entry name" value="PASTA"/>
    <property type="match status" value="4"/>
</dbReference>
<gene>
    <name evidence="3" type="ORF">SAMN02910406_00422</name>
</gene>
<feature type="domain" description="PASTA" evidence="2">
    <location>
        <begin position="206"/>
        <end position="269"/>
    </location>
</feature>
<reference evidence="3 4" key="1">
    <citation type="submission" date="2016-10" db="EMBL/GenBank/DDBJ databases">
        <authorList>
            <person name="de Groot N.N."/>
        </authorList>
    </citation>
    <scope>NUCLEOTIDE SEQUENCE [LARGE SCALE GENOMIC DNA]</scope>
    <source>
        <strain evidence="3 4">AR67</strain>
    </source>
</reference>
<proteinExistence type="predicted"/>
<dbReference type="Pfam" id="PF03793">
    <property type="entry name" value="PASTA"/>
    <property type="match status" value="3"/>
</dbReference>